<evidence type="ECO:0000256" key="6">
    <source>
        <dbReference type="ARBA" id="ARBA00023157"/>
    </source>
</evidence>
<evidence type="ECO:0000313" key="13">
    <source>
        <dbReference type="Proteomes" id="UP000308199"/>
    </source>
</evidence>
<evidence type="ECO:0000256" key="4">
    <source>
        <dbReference type="ARBA" id="ARBA00022729"/>
    </source>
</evidence>
<dbReference type="GO" id="GO:0046576">
    <property type="term" value="F:rhamnogalacturonan alpha-L-rhamnopyranosyl-(1-&gt;4)-alpha-D-galactopyranosyluronide lyase activity"/>
    <property type="evidence" value="ECO:0007669"/>
    <property type="project" value="UniProtKB-ARBA"/>
</dbReference>
<dbReference type="GO" id="GO:0004650">
    <property type="term" value="F:polygalacturonase activity"/>
    <property type="evidence" value="ECO:0007669"/>
    <property type="project" value="InterPro"/>
</dbReference>
<keyword evidence="6" id="KW-1015">Disulfide bond</keyword>
<name>A0A4S4L449_9AGAM</name>
<dbReference type="Proteomes" id="UP000308199">
    <property type="component" value="Unassembled WGS sequence"/>
</dbReference>
<dbReference type="AlphaFoldDB" id="A0A4S4L449"/>
<dbReference type="GO" id="GO:0005576">
    <property type="term" value="C:extracellular region"/>
    <property type="evidence" value="ECO:0007669"/>
    <property type="project" value="UniProtKB-SubCell"/>
</dbReference>
<evidence type="ECO:0000256" key="8">
    <source>
        <dbReference type="ARBA" id="ARBA00023295"/>
    </source>
</evidence>
<feature type="signal peptide" evidence="11">
    <location>
        <begin position="1"/>
        <end position="21"/>
    </location>
</feature>
<dbReference type="InterPro" id="IPR000743">
    <property type="entry name" value="Glyco_hydro_28"/>
</dbReference>
<comment type="caution">
    <text evidence="12">The sequence shown here is derived from an EMBL/GenBank/DDBJ whole genome shotgun (WGS) entry which is preliminary data.</text>
</comment>
<keyword evidence="8 10" id="KW-0326">Glycosidase</keyword>
<comment type="subcellular location">
    <subcellularLocation>
        <location evidence="1">Secreted</location>
    </subcellularLocation>
</comment>
<protein>
    <recommendedName>
        <fullName evidence="14">Pectate lyase superfamily protein domain-containing protein</fullName>
    </recommendedName>
</protein>
<keyword evidence="4 11" id="KW-0732">Signal</keyword>
<evidence type="ECO:0000256" key="10">
    <source>
        <dbReference type="RuleBase" id="RU361169"/>
    </source>
</evidence>
<dbReference type="Gene3D" id="2.160.20.10">
    <property type="entry name" value="Single-stranded right-handed beta-helix, Pectin lyase-like"/>
    <property type="match status" value="1"/>
</dbReference>
<dbReference type="EMBL" id="SGPK01000210">
    <property type="protein sequence ID" value="THH06186.1"/>
    <property type="molecule type" value="Genomic_DNA"/>
</dbReference>
<gene>
    <name evidence="12" type="ORF">EW145_g4260</name>
</gene>
<dbReference type="Pfam" id="PF00295">
    <property type="entry name" value="Glyco_hydro_28"/>
    <property type="match status" value="1"/>
</dbReference>
<evidence type="ECO:0000313" key="12">
    <source>
        <dbReference type="EMBL" id="THH06186.1"/>
    </source>
</evidence>
<keyword evidence="5 10" id="KW-0378">Hydrolase</keyword>
<keyword evidence="13" id="KW-1185">Reference proteome</keyword>
<dbReference type="OrthoDB" id="2268901at2759"/>
<proteinExistence type="inferred from homology"/>
<accession>A0A4S4L449</accession>
<comment type="similarity">
    <text evidence="2 10">Belongs to the glycosyl hydrolase 28 family.</text>
</comment>
<evidence type="ECO:0000256" key="9">
    <source>
        <dbReference type="ARBA" id="ARBA00023316"/>
    </source>
</evidence>
<evidence type="ECO:0008006" key="14">
    <source>
        <dbReference type="Google" id="ProtNLM"/>
    </source>
</evidence>
<reference evidence="12 13" key="1">
    <citation type="submission" date="2019-02" db="EMBL/GenBank/DDBJ databases">
        <title>Genome sequencing of the rare red list fungi Phellinidium pouzarii.</title>
        <authorList>
            <person name="Buettner E."/>
            <person name="Kellner H."/>
        </authorList>
    </citation>
    <scope>NUCLEOTIDE SEQUENCE [LARGE SCALE GENOMIC DNA]</scope>
    <source>
        <strain evidence="12 13">DSM 108285</strain>
    </source>
</reference>
<dbReference type="GO" id="GO:0071555">
    <property type="term" value="P:cell wall organization"/>
    <property type="evidence" value="ECO:0007669"/>
    <property type="project" value="UniProtKB-KW"/>
</dbReference>
<feature type="chain" id="PRO_5020677295" description="Pectate lyase superfamily protein domain-containing protein" evidence="11">
    <location>
        <begin position="22"/>
        <end position="442"/>
    </location>
</feature>
<dbReference type="PANTHER" id="PTHR31736:SF19">
    <property type="entry name" value="PECTIN LYASE SUPERFAMILY PROTEIN-RELATED"/>
    <property type="match status" value="1"/>
</dbReference>
<sequence>MALGLVRVSIILGLASSVVLAQLSGSVGPTTPTSEKQATICNVLDYGGEIGSSDIGPAIGNAFTECVLNNSGSTLYVPEGNYDMKTWQILSGGTKWAFQMDGVITRASTAGGNMIVIENADDFEFFSSNSAGAIQGLGYQCRNTGPRLLRIETSTNYSVHDIILVDSPEFHLVIQQGSNGEIYNMAIRGTNLGGSDGIDVWGDNYWIHDVEVTNRDECVTVKSPSTNILVERIWCNQSGGSAIGSLGTGTAIENILYRNVYTNGGNQIFMIKSNGGSGYLKNVLLQNFIARGTAYGLDVDQFWSGTSTAAGDGVQLTNITFENWDGAVVDGVQRSPIQFLCVGDVPCTEMTLSNVNLWSATDEATNKCESAFGVGSCLQSGDASSYAVTITSITEPAGFTTPPTLTGDLSSGFSTDSSIPIPTIPSTFFPGLPQISPLAKNL</sequence>
<dbReference type="GO" id="GO:0005975">
    <property type="term" value="P:carbohydrate metabolic process"/>
    <property type="evidence" value="ECO:0007669"/>
    <property type="project" value="InterPro"/>
</dbReference>
<evidence type="ECO:0000256" key="1">
    <source>
        <dbReference type="ARBA" id="ARBA00004613"/>
    </source>
</evidence>
<keyword evidence="3" id="KW-0964">Secreted</keyword>
<evidence type="ECO:0000256" key="3">
    <source>
        <dbReference type="ARBA" id="ARBA00022525"/>
    </source>
</evidence>
<evidence type="ECO:0000256" key="7">
    <source>
        <dbReference type="ARBA" id="ARBA00023180"/>
    </source>
</evidence>
<organism evidence="12 13">
    <name type="scientific">Phellinidium pouzarii</name>
    <dbReference type="NCBI Taxonomy" id="167371"/>
    <lineage>
        <taxon>Eukaryota</taxon>
        <taxon>Fungi</taxon>
        <taxon>Dikarya</taxon>
        <taxon>Basidiomycota</taxon>
        <taxon>Agaricomycotina</taxon>
        <taxon>Agaricomycetes</taxon>
        <taxon>Hymenochaetales</taxon>
        <taxon>Hymenochaetaceae</taxon>
        <taxon>Phellinidium</taxon>
    </lineage>
</organism>
<dbReference type="SUPFAM" id="SSF51126">
    <property type="entry name" value="Pectin lyase-like"/>
    <property type="match status" value="1"/>
</dbReference>
<keyword evidence="9" id="KW-0961">Cell wall biogenesis/degradation</keyword>
<dbReference type="InterPro" id="IPR011050">
    <property type="entry name" value="Pectin_lyase_fold/virulence"/>
</dbReference>
<evidence type="ECO:0000256" key="11">
    <source>
        <dbReference type="SAM" id="SignalP"/>
    </source>
</evidence>
<evidence type="ECO:0000256" key="5">
    <source>
        <dbReference type="ARBA" id="ARBA00022801"/>
    </source>
</evidence>
<keyword evidence="7" id="KW-0325">Glycoprotein</keyword>
<dbReference type="InterPro" id="IPR012334">
    <property type="entry name" value="Pectin_lyas_fold"/>
</dbReference>
<evidence type="ECO:0000256" key="2">
    <source>
        <dbReference type="ARBA" id="ARBA00008834"/>
    </source>
</evidence>
<dbReference type="PANTHER" id="PTHR31736">
    <property type="match status" value="1"/>
</dbReference>